<name>A0ACC1R7Z2_9HYPO</name>
<dbReference type="Proteomes" id="UP001148737">
    <property type="component" value="Unassembled WGS sequence"/>
</dbReference>
<dbReference type="EMBL" id="JANAKD010000013">
    <property type="protein sequence ID" value="KAJ3499361.1"/>
    <property type="molecule type" value="Genomic_DNA"/>
</dbReference>
<comment type="caution">
    <text evidence="1">The sequence shown here is derived from an EMBL/GenBank/DDBJ whole genome shotgun (WGS) entry which is preliminary data.</text>
</comment>
<accession>A0ACC1R7Z2</accession>
<gene>
    <name evidence="1" type="ORF">NLG97_g408</name>
</gene>
<evidence type="ECO:0000313" key="2">
    <source>
        <dbReference type="Proteomes" id="UP001148737"/>
    </source>
</evidence>
<protein>
    <submittedName>
        <fullName evidence="1">Uncharacterized protein</fullName>
    </submittedName>
</protein>
<reference evidence="1" key="1">
    <citation type="submission" date="2022-07" db="EMBL/GenBank/DDBJ databases">
        <title>Genome Sequence of Lecanicillium saksenae.</title>
        <authorList>
            <person name="Buettner E."/>
        </authorList>
    </citation>
    <scope>NUCLEOTIDE SEQUENCE</scope>
    <source>
        <strain evidence="1">VT-O1</strain>
    </source>
</reference>
<proteinExistence type="predicted"/>
<keyword evidence="2" id="KW-1185">Reference proteome</keyword>
<organism evidence="1 2">
    <name type="scientific">Lecanicillium saksenae</name>
    <dbReference type="NCBI Taxonomy" id="468837"/>
    <lineage>
        <taxon>Eukaryota</taxon>
        <taxon>Fungi</taxon>
        <taxon>Dikarya</taxon>
        <taxon>Ascomycota</taxon>
        <taxon>Pezizomycotina</taxon>
        <taxon>Sordariomycetes</taxon>
        <taxon>Hypocreomycetidae</taxon>
        <taxon>Hypocreales</taxon>
        <taxon>Cordycipitaceae</taxon>
        <taxon>Lecanicillium</taxon>
    </lineage>
</organism>
<evidence type="ECO:0000313" key="1">
    <source>
        <dbReference type="EMBL" id="KAJ3499361.1"/>
    </source>
</evidence>
<sequence length="374" mass="41233">MSLPTRQLGRNGPKVTGIGLGLMSFAGWYKQQDLSEETALAFLDRAYELGERFWDTADVYTNSEERVGAWFKKTGKRDDIFLATKFALRHTPQGRVLDNDPAYVKEACAKSLEKLGTDTIDLYYCHRVDDKTPIEHTIKAMAELKNEGKIRYLGLSECSAATIRRAHAVHPISAYQVEYNPLFLDIELPEIGILETCRELGIAIVAYSPVARGMLTGSIKSHADLSAGDFRASVPKFSEANFPKITALVDRIRAVGERHGGATPAQVCLAWVAAQGDDFISIPGTARTKYLEENVGALRVGLSDDEVAELRGYAEATELSGSRYPGDDFVDNANMGSKLAKESREERTSLHVQRKMKANSTVAEPYLISLVHIA</sequence>